<dbReference type="EMBL" id="GG697403">
    <property type="protein sequence ID" value="EFQ35932.1"/>
    <property type="molecule type" value="Genomic_DNA"/>
</dbReference>
<dbReference type="STRING" id="645133.E3QYJ4"/>
<organism evidence="2">
    <name type="scientific">Colletotrichum graminicola (strain M1.001 / M2 / FGSC 10212)</name>
    <name type="common">Maize anthracnose fungus</name>
    <name type="synonym">Glomerella graminicola</name>
    <dbReference type="NCBI Taxonomy" id="645133"/>
    <lineage>
        <taxon>Eukaryota</taxon>
        <taxon>Fungi</taxon>
        <taxon>Dikarya</taxon>
        <taxon>Ascomycota</taxon>
        <taxon>Pezizomycotina</taxon>
        <taxon>Sordariomycetes</taxon>
        <taxon>Hypocreomycetidae</taxon>
        <taxon>Glomerellales</taxon>
        <taxon>Glomerellaceae</taxon>
        <taxon>Colletotrichum</taxon>
        <taxon>Colletotrichum graminicola species complex</taxon>
    </lineage>
</organism>
<evidence type="ECO:0000313" key="1">
    <source>
        <dbReference type="EMBL" id="EFQ35932.1"/>
    </source>
</evidence>
<dbReference type="Proteomes" id="UP000008782">
    <property type="component" value="Unassembled WGS sequence"/>
</dbReference>
<proteinExistence type="predicted"/>
<evidence type="ECO:0008006" key="3">
    <source>
        <dbReference type="Google" id="ProtNLM"/>
    </source>
</evidence>
<dbReference type="GeneID" id="24416405"/>
<dbReference type="RefSeq" id="XP_008099952.1">
    <property type="nucleotide sequence ID" value="XM_008101761.1"/>
</dbReference>
<reference evidence="2" key="1">
    <citation type="journal article" date="2012" name="Nat. Genet.">
        <title>Lifestyle transitions in plant pathogenic Colletotrichum fungi deciphered by genome and transcriptome analyses.</title>
        <authorList>
            <person name="O'Connell R.J."/>
            <person name="Thon M.R."/>
            <person name="Hacquard S."/>
            <person name="Amyotte S.G."/>
            <person name="Kleemann J."/>
            <person name="Torres M.F."/>
            <person name="Damm U."/>
            <person name="Buiate E.A."/>
            <person name="Epstein L."/>
            <person name="Alkan N."/>
            <person name="Altmueller J."/>
            <person name="Alvarado-Balderrama L."/>
            <person name="Bauser C.A."/>
            <person name="Becker C."/>
            <person name="Birren B.W."/>
            <person name="Chen Z."/>
            <person name="Choi J."/>
            <person name="Crouch J.A."/>
            <person name="Duvick J.P."/>
            <person name="Farman M.A."/>
            <person name="Gan P."/>
            <person name="Heiman D."/>
            <person name="Henrissat B."/>
            <person name="Howard R.J."/>
            <person name="Kabbage M."/>
            <person name="Koch C."/>
            <person name="Kracher B."/>
            <person name="Kubo Y."/>
            <person name="Law A.D."/>
            <person name="Lebrun M.-H."/>
            <person name="Lee Y.-H."/>
            <person name="Miyara I."/>
            <person name="Moore N."/>
            <person name="Neumann U."/>
            <person name="Nordstroem K."/>
            <person name="Panaccione D.G."/>
            <person name="Panstruga R."/>
            <person name="Place M."/>
            <person name="Proctor R.H."/>
            <person name="Prusky D."/>
            <person name="Rech G."/>
            <person name="Reinhardt R."/>
            <person name="Rollins J.A."/>
            <person name="Rounsley S."/>
            <person name="Schardl C.L."/>
            <person name="Schwartz D.C."/>
            <person name="Shenoy N."/>
            <person name="Shirasu K."/>
            <person name="Sikhakolli U.R."/>
            <person name="Stueber K."/>
            <person name="Sukno S.A."/>
            <person name="Sweigard J.A."/>
            <person name="Takano Y."/>
            <person name="Takahara H."/>
            <person name="Trail F."/>
            <person name="van der Does H.C."/>
            <person name="Voll L.M."/>
            <person name="Will I."/>
            <person name="Young S."/>
            <person name="Zeng Q."/>
            <person name="Zhang J."/>
            <person name="Zhou S."/>
            <person name="Dickman M.B."/>
            <person name="Schulze-Lefert P."/>
            <person name="Ver Loren van Themaat E."/>
            <person name="Ma L.-J."/>
            <person name="Vaillancourt L.J."/>
        </authorList>
    </citation>
    <scope>NUCLEOTIDE SEQUENCE [LARGE SCALE GENOMIC DNA]</scope>
    <source>
        <strain evidence="2">M1.001 / M2 / FGSC 10212</strain>
    </source>
</reference>
<dbReference type="OrthoDB" id="412402at2759"/>
<dbReference type="VEuPathDB" id="FungiDB:GLRG_11040"/>
<protein>
    <recommendedName>
        <fullName evidence="3">Amidoligase enzyme</fullName>
    </recommendedName>
</protein>
<name>E3QYJ4_COLGM</name>
<evidence type="ECO:0000313" key="2">
    <source>
        <dbReference type="Proteomes" id="UP000008782"/>
    </source>
</evidence>
<dbReference type="PANTHER" id="PTHR36847">
    <property type="entry name" value="AMIDOLIGASE ENZYME"/>
    <property type="match status" value="1"/>
</dbReference>
<dbReference type="AlphaFoldDB" id="E3QYJ4"/>
<sequence length="907" mass="102611">MDEGDHKPAANRKMELRIHLEFLIRYDSEISSLRSTVSALPSGITAEKTTATSEPQGHQEFLMNWFHQMRLSHPSEAGNHKKQDEDAHDKSNAVWTTEVDEGIIQLHESKWRLAHVRSPLIHLTPQLTSTIASVCDAIQNTQDITIGLNHIPRLRVEIKPETSTFTVTDVRRTLLFLWSASQRIDTLHAGYCGPRSPAAPGLEFSRLFHPVSLVYPFCEDRNGVALTKFTHGPPDKVKILDDMHTVDIRGSLLEKKKIRAVGVSNDLEWLAEGTTVRLWDPDPRHDERIVTGAYDFSGLPAPHEKLIRFNQHAGTLDPEAIDNWVRVCCGIIDLCLNATSERLECIKTRLNLPSDLDPSVRSSPSRSYTVFDLLVDLKLPSQAAYYKSLGPNPFVSEFVSRRRWTPAVNIEETEGVSPYTFGIELEFLVPYSLVGARDPDPDDSRWIYRDPSSAAADKSASQEDEEYWAARRTNWAIEAIKARALDKQVYTANADHLVSILTSAGHLSATFDTLADHAVPNDVVIPAYALHTILQEARNPRLYFLKRIDPRHQIWHVHRDLSLSSFHLGEAGYAGHLGVEISSPVLRDRPADFEKIFDVLKVLRGGVRPMLDPTCGFHVHVGNIRGFSLRSLKKIATLVWVSELVLYSLVHPSRESNIMTVPLGKGSTLACTEDLSEYTAGFDLQNPNTKDAQMEAMILSNEIEAHVPMDGIPKRIQDEILRIWSVSSEYGLIHLLQPDQVCKTGISFFSIRSSIEKQSGEEERKYEGTVKFRMLEGTLDPELIAHWTKLVLRIVQRGTDTEPFEYFCTMKKILKEYYSEREMLEGFLSALGMEDHALFWNKVAQKNKALSETDDGADGNQWQCPADKDLDLTDDEKEELMRRWCERKTTRVPTVDDNSLERARSIL</sequence>
<dbReference type="eggNOG" id="ENOG502SUNA">
    <property type="taxonomic scope" value="Eukaryota"/>
</dbReference>
<dbReference type="InterPro" id="IPR022025">
    <property type="entry name" value="Amidoligase_2"/>
</dbReference>
<accession>E3QYJ4</accession>
<dbReference type="Pfam" id="PF12224">
    <property type="entry name" value="Amidoligase_2"/>
    <property type="match status" value="1"/>
</dbReference>
<gene>
    <name evidence="1" type="ORF">GLRG_11040</name>
</gene>
<keyword evidence="2" id="KW-1185">Reference proteome</keyword>
<dbReference type="PANTHER" id="PTHR36847:SF1">
    <property type="entry name" value="AMIDOLIGASE ENZYME"/>
    <property type="match status" value="1"/>
</dbReference>
<dbReference type="HOGENOM" id="CLU_320033_0_0_1"/>